<dbReference type="InterPro" id="IPR036412">
    <property type="entry name" value="HAD-like_sf"/>
</dbReference>
<dbReference type="GO" id="GO:0016787">
    <property type="term" value="F:hydrolase activity"/>
    <property type="evidence" value="ECO:0007669"/>
    <property type="project" value="UniProtKB-KW"/>
</dbReference>
<protein>
    <submittedName>
        <fullName evidence="1">HAD family hydrolase</fullName>
    </submittedName>
</protein>
<evidence type="ECO:0000313" key="2">
    <source>
        <dbReference type="Proteomes" id="UP000823790"/>
    </source>
</evidence>
<dbReference type="Proteomes" id="UP000823790">
    <property type="component" value="Unassembled WGS sequence"/>
</dbReference>
<dbReference type="Pfam" id="PF12710">
    <property type="entry name" value="HAD"/>
    <property type="match status" value="1"/>
</dbReference>
<dbReference type="InterPro" id="IPR006385">
    <property type="entry name" value="HAD_hydro_SerB1"/>
</dbReference>
<dbReference type="SUPFAM" id="SSF56784">
    <property type="entry name" value="HAD-like"/>
    <property type="match status" value="1"/>
</dbReference>
<sequence>MANLALFDFDGTITTRETMAAFMYRAVPARRQAWGRLLLAPWVAGYKCGVVPGVSVRAAVVRVGFAGVALASVQAHGVAFADEALPPLLRPEVMARIRWHQQQGDTVAVVSGGLDVYLAPWCRLHGLALVCSALEHRDGRLTGRYQGAQCVGGEKARRVRATYDLAHYGRIYAYGDTHEDLALLDLAHHRFYRGQEQLAHA</sequence>
<dbReference type="NCBIfam" id="TIGR01490">
    <property type="entry name" value="HAD-SF-IB-hyp1"/>
    <property type="match status" value="1"/>
</dbReference>
<accession>A0ABS4DKI2</accession>
<dbReference type="RefSeq" id="WP_209616504.1">
    <property type="nucleotide sequence ID" value="NZ_JAGJRS010000010.1"/>
</dbReference>
<keyword evidence="1" id="KW-0378">Hydrolase</keyword>
<organism evidence="1 2">
    <name type="scientific">Frateuria flava</name>
    <dbReference type="NCBI Taxonomy" id="2821489"/>
    <lineage>
        <taxon>Bacteria</taxon>
        <taxon>Pseudomonadati</taxon>
        <taxon>Pseudomonadota</taxon>
        <taxon>Gammaproteobacteria</taxon>
        <taxon>Lysobacterales</taxon>
        <taxon>Rhodanobacteraceae</taxon>
        <taxon>Frateuria</taxon>
    </lineage>
</organism>
<gene>
    <name evidence="1" type="ORF">J7I44_04555</name>
</gene>
<dbReference type="InterPro" id="IPR023214">
    <property type="entry name" value="HAD_sf"/>
</dbReference>
<reference evidence="1 2" key="1">
    <citation type="submission" date="2021-04" db="EMBL/GenBank/DDBJ databases">
        <authorList>
            <person name="Huq M.A."/>
        </authorList>
    </citation>
    <scope>NUCLEOTIDE SEQUENCE [LARGE SCALE GENOMIC DNA]</scope>
    <source>
        <strain evidence="1 2">MAH-13</strain>
    </source>
</reference>
<dbReference type="PANTHER" id="PTHR43344">
    <property type="entry name" value="PHOSPHOSERINE PHOSPHATASE"/>
    <property type="match status" value="1"/>
</dbReference>
<dbReference type="NCBIfam" id="TIGR01488">
    <property type="entry name" value="HAD-SF-IB"/>
    <property type="match status" value="1"/>
</dbReference>
<evidence type="ECO:0000313" key="1">
    <source>
        <dbReference type="EMBL" id="MBP1473558.1"/>
    </source>
</evidence>
<dbReference type="CDD" id="cd02612">
    <property type="entry name" value="HAD_PGPPase"/>
    <property type="match status" value="1"/>
</dbReference>
<dbReference type="Gene3D" id="1.20.1440.100">
    <property type="entry name" value="SG protein - dephosphorylation function"/>
    <property type="match status" value="1"/>
</dbReference>
<proteinExistence type="predicted"/>
<dbReference type="InterPro" id="IPR050582">
    <property type="entry name" value="HAD-like_SerB"/>
</dbReference>
<dbReference type="Gene3D" id="3.40.50.1000">
    <property type="entry name" value="HAD superfamily/HAD-like"/>
    <property type="match status" value="1"/>
</dbReference>
<comment type="caution">
    <text evidence="1">The sequence shown here is derived from an EMBL/GenBank/DDBJ whole genome shotgun (WGS) entry which is preliminary data.</text>
</comment>
<dbReference type="EMBL" id="JAGJRS010000010">
    <property type="protein sequence ID" value="MBP1473558.1"/>
    <property type="molecule type" value="Genomic_DNA"/>
</dbReference>
<dbReference type="PANTHER" id="PTHR43344:SF14">
    <property type="entry name" value="HAD-IB FAMILY HYDROLASE"/>
    <property type="match status" value="1"/>
</dbReference>
<keyword evidence="2" id="KW-1185">Reference proteome</keyword>
<name>A0ABS4DKI2_9GAMM</name>